<feature type="region of interest" description="Regulatory domain" evidence="11">
    <location>
        <begin position="394"/>
        <end position="518"/>
    </location>
</feature>
<evidence type="ECO:0000256" key="5">
    <source>
        <dbReference type="ARBA" id="ARBA00022430"/>
    </source>
</evidence>
<dbReference type="InterPro" id="IPR000891">
    <property type="entry name" value="PYR_CT"/>
</dbReference>
<proteinExistence type="inferred from homology"/>
<dbReference type="NCBIfam" id="NF002086">
    <property type="entry name" value="PRK00915.1-3"/>
    <property type="match status" value="1"/>
</dbReference>
<dbReference type="Pfam" id="PF22617">
    <property type="entry name" value="HCS_D2"/>
    <property type="match status" value="1"/>
</dbReference>
<keyword evidence="6 11" id="KW-0028">Amino-acid biosynthesis</keyword>
<dbReference type="EC" id="2.3.3.13" evidence="3 11"/>
<comment type="function">
    <text evidence="11">Catalyzes the condensation of the acetyl group of acetyl-CoA with 3-methyl-2-oxobutanoate (2-ketoisovalerate) to form 3-carboxy-3-hydroxy-4-methylpentanoate (2-isopropylmalate).</text>
</comment>
<comment type="cofactor">
    <cofactor evidence="11">
        <name>Mn(2+)</name>
        <dbReference type="ChEBI" id="CHEBI:29035"/>
    </cofactor>
</comment>
<keyword evidence="8 11" id="KW-0479">Metal-binding</keyword>
<dbReference type="PROSITE" id="PS00816">
    <property type="entry name" value="AIPM_HOMOCIT_SYNTH_2"/>
    <property type="match status" value="1"/>
</dbReference>
<dbReference type="NCBIfam" id="NF002085">
    <property type="entry name" value="PRK00915.1-2"/>
    <property type="match status" value="1"/>
</dbReference>
<dbReference type="PROSITE" id="PS50991">
    <property type="entry name" value="PYR_CT"/>
    <property type="match status" value="1"/>
</dbReference>
<evidence type="ECO:0000313" key="13">
    <source>
        <dbReference type="EMBL" id="SMP18376.1"/>
    </source>
</evidence>
<accession>A0AA46AF88</accession>
<reference evidence="13" key="1">
    <citation type="submission" date="2017-05" db="EMBL/GenBank/DDBJ databases">
        <authorList>
            <person name="Varghese N."/>
            <person name="Submissions S."/>
        </authorList>
    </citation>
    <scope>NUCLEOTIDE SEQUENCE</scope>
    <source>
        <strain evidence="13">DSM 18763</strain>
    </source>
</reference>
<dbReference type="InterPro" id="IPR002034">
    <property type="entry name" value="AIPM/Hcit_synth_CS"/>
</dbReference>
<comment type="catalytic activity">
    <reaction evidence="11">
        <text>3-methyl-2-oxobutanoate + acetyl-CoA + H2O = (2S)-2-isopropylmalate + CoA + H(+)</text>
        <dbReference type="Rhea" id="RHEA:21524"/>
        <dbReference type="ChEBI" id="CHEBI:1178"/>
        <dbReference type="ChEBI" id="CHEBI:11851"/>
        <dbReference type="ChEBI" id="CHEBI:15377"/>
        <dbReference type="ChEBI" id="CHEBI:15378"/>
        <dbReference type="ChEBI" id="CHEBI:57287"/>
        <dbReference type="ChEBI" id="CHEBI:57288"/>
        <dbReference type="EC" id="2.3.3.13"/>
    </reaction>
</comment>
<dbReference type="SUPFAM" id="SSF110921">
    <property type="entry name" value="2-isopropylmalate synthase LeuA, allosteric (dimerisation) domain"/>
    <property type="match status" value="1"/>
</dbReference>
<dbReference type="NCBIfam" id="NF002087">
    <property type="entry name" value="PRK00915.1-4"/>
    <property type="match status" value="1"/>
</dbReference>
<comment type="subunit">
    <text evidence="11">Homodimer.</text>
</comment>
<evidence type="ECO:0000259" key="12">
    <source>
        <dbReference type="PROSITE" id="PS50991"/>
    </source>
</evidence>
<evidence type="ECO:0000256" key="10">
    <source>
        <dbReference type="ARBA" id="ARBA00023304"/>
    </source>
</evidence>
<keyword evidence="5 11" id="KW-0432">Leucine biosynthesis</keyword>
<evidence type="ECO:0000256" key="4">
    <source>
        <dbReference type="ARBA" id="ARBA00018198"/>
    </source>
</evidence>
<feature type="binding site" evidence="11">
    <location>
        <position position="203"/>
    </location>
    <ligand>
        <name>Mn(2+)</name>
        <dbReference type="ChEBI" id="CHEBI:29035"/>
    </ligand>
</feature>
<evidence type="ECO:0000256" key="8">
    <source>
        <dbReference type="ARBA" id="ARBA00022723"/>
    </source>
</evidence>
<dbReference type="CDD" id="cd07940">
    <property type="entry name" value="DRE_TIM_IPMS"/>
    <property type="match status" value="1"/>
</dbReference>
<feature type="domain" description="Pyruvate carboxyltransferase" evidence="12">
    <location>
        <begin position="6"/>
        <end position="269"/>
    </location>
</feature>
<dbReference type="InterPro" id="IPR054691">
    <property type="entry name" value="LeuA/HCS_post-cat"/>
</dbReference>
<dbReference type="InterPro" id="IPR005671">
    <property type="entry name" value="LeuA_bact_synth"/>
</dbReference>
<feature type="binding site" evidence="11">
    <location>
        <position position="15"/>
    </location>
    <ligand>
        <name>Mn(2+)</name>
        <dbReference type="ChEBI" id="CHEBI:29035"/>
    </ligand>
</feature>
<dbReference type="SUPFAM" id="SSF51569">
    <property type="entry name" value="Aldolase"/>
    <property type="match status" value="1"/>
</dbReference>
<comment type="caution">
    <text evidence="13">The sequence shown here is derived from an EMBL/GenBank/DDBJ whole genome shotgun (WGS) entry which is preliminary data.</text>
</comment>
<dbReference type="GO" id="GO:0003852">
    <property type="term" value="F:2-isopropylmalate synthase activity"/>
    <property type="evidence" value="ECO:0007669"/>
    <property type="project" value="UniProtKB-UniRule"/>
</dbReference>
<evidence type="ECO:0000256" key="7">
    <source>
        <dbReference type="ARBA" id="ARBA00022679"/>
    </source>
</evidence>
<keyword evidence="14" id="KW-1185">Reference proteome</keyword>
<dbReference type="Gene3D" id="3.20.20.70">
    <property type="entry name" value="Aldolase class I"/>
    <property type="match status" value="1"/>
</dbReference>
<dbReference type="FunFam" id="3.20.20.70:FF:000010">
    <property type="entry name" value="2-isopropylmalate synthase"/>
    <property type="match status" value="1"/>
</dbReference>
<dbReference type="Pfam" id="PF08502">
    <property type="entry name" value="LeuA_dimer"/>
    <property type="match status" value="1"/>
</dbReference>
<gene>
    <name evidence="11" type="primary">leuA</name>
    <name evidence="13" type="ORF">SAMN06264868_11725</name>
</gene>
<evidence type="ECO:0000256" key="1">
    <source>
        <dbReference type="ARBA" id="ARBA00004689"/>
    </source>
</evidence>
<dbReference type="GO" id="GO:0005737">
    <property type="term" value="C:cytoplasm"/>
    <property type="evidence" value="ECO:0007669"/>
    <property type="project" value="UniProtKB-UniRule"/>
</dbReference>
<dbReference type="Proteomes" id="UP001157947">
    <property type="component" value="Unassembled WGS sequence"/>
</dbReference>
<feature type="binding site" evidence="11">
    <location>
        <position position="239"/>
    </location>
    <ligand>
        <name>Mn(2+)</name>
        <dbReference type="ChEBI" id="CHEBI:29035"/>
    </ligand>
</feature>
<dbReference type="Gene3D" id="3.30.160.270">
    <property type="match status" value="1"/>
</dbReference>
<dbReference type="GO" id="GO:0009098">
    <property type="term" value="P:L-leucine biosynthetic process"/>
    <property type="evidence" value="ECO:0007669"/>
    <property type="project" value="UniProtKB-UniRule"/>
</dbReference>
<dbReference type="PROSITE" id="PS00815">
    <property type="entry name" value="AIPM_HOMOCIT_SYNTH_1"/>
    <property type="match status" value="1"/>
</dbReference>
<dbReference type="NCBIfam" id="TIGR00973">
    <property type="entry name" value="leuA_bact"/>
    <property type="match status" value="1"/>
</dbReference>
<organism evidence="13 14">
    <name type="scientific">Venenivibrio stagnispumantis</name>
    <dbReference type="NCBI Taxonomy" id="407998"/>
    <lineage>
        <taxon>Bacteria</taxon>
        <taxon>Pseudomonadati</taxon>
        <taxon>Aquificota</taxon>
        <taxon>Aquificia</taxon>
        <taxon>Aquificales</taxon>
        <taxon>Hydrogenothermaceae</taxon>
        <taxon>Venenivibrio</taxon>
    </lineage>
</organism>
<dbReference type="GO" id="GO:0030145">
    <property type="term" value="F:manganese ion binding"/>
    <property type="evidence" value="ECO:0007669"/>
    <property type="project" value="UniProtKB-UniRule"/>
</dbReference>
<dbReference type="InterPro" id="IPR050073">
    <property type="entry name" value="2-IPM_HCS-like"/>
</dbReference>
<keyword evidence="10 11" id="KW-0100">Branched-chain amino acid biosynthesis</keyword>
<evidence type="ECO:0000256" key="9">
    <source>
        <dbReference type="ARBA" id="ARBA00023211"/>
    </source>
</evidence>
<dbReference type="AlphaFoldDB" id="A0AA46AF88"/>
<evidence type="ECO:0000256" key="6">
    <source>
        <dbReference type="ARBA" id="ARBA00022605"/>
    </source>
</evidence>
<name>A0AA46AF88_9AQUI</name>
<evidence type="ECO:0000256" key="3">
    <source>
        <dbReference type="ARBA" id="ARBA00012973"/>
    </source>
</evidence>
<evidence type="ECO:0000313" key="14">
    <source>
        <dbReference type="Proteomes" id="UP001157947"/>
    </source>
</evidence>
<dbReference type="HAMAP" id="MF_01025">
    <property type="entry name" value="LeuA_type1"/>
    <property type="match status" value="1"/>
</dbReference>
<dbReference type="SMART" id="SM00917">
    <property type="entry name" value="LeuA_dimer"/>
    <property type="match status" value="1"/>
</dbReference>
<comment type="pathway">
    <text evidence="1 11">Amino-acid biosynthesis; L-leucine biosynthesis; L-leucine from 3-methyl-2-oxobutanoate: step 1/4.</text>
</comment>
<dbReference type="InterPro" id="IPR036230">
    <property type="entry name" value="LeuA_allosteric_dom_sf"/>
</dbReference>
<dbReference type="GO" id="GO:0003985">
    <property type="term" value="F:acetyl-CoA C-acetyltransferase activity"/>
    <property type="evidence" value="ECO:0007669"/>
    <property type="project" value="UniProtKB-UniRule"/>
</dbReference>
<sequence>MEREKLIIFDTTLRDGEQAPGFSMTVEEKVKMAQQLERLNVDVIEAGFAAASEGDFEAVRKVAENIKTSIVCSLARALNSDIEKAGEALAPAERRRIHTFIATSPIHMQYKLKMKPEEVLERAVQAVKYALNFTDDVEFSAEDAFRSEREFLYRVFEAVINAGAKTINVPDTVGYATPEEFGKLIADIKNNVPNIDKAVISVHCHNDLGLAVANSLSAVKNGARQVHCTINGIGERAGNAALEEVVMAIKVRHDYFKEVYTEINTKEIYKTSRLLCRITGSFVQPNKAIVGDNAFAHEAGIHQHGILAHRETYEIMRAEDVGVPASKIILGKHSGRHAFKTRLTELGYNLPEEKIDILFAKFKKLADKKKEVFDEDIEALIFEEIASEIPSKIKLNYFHVLSGDNVIPTATVKIQKDEEEIISTSCGDGPIDSAINALEKALNIKGKLIDYSIRSLSSGKDAMGEVRVMVRFEDTDMITSGKGTSTDIIEASIKAYLDAYNRYIARKTLMEKRVIEGI</sequence>
<dbReference type="FunFam" id="1.10.238.260:FF:000001">
    <property type="entry name" value="2-isopropylmalate synthase"/>
    <property type="match status" value="1"/>
</dbReference>
<dbReference type="PANTHER" id="PTHR10277:SF9">
    <property type="entry name" value="2-ISOPROPYLMALATE SYNTHASE 1, CHLOROPLASTIC-RELATED"/>
    <property type="match status" value="1"/>
</dbReference>
<dbReference type="Pfam" id="PF00682">
    <property type="entry name" value="HMGL-like"/>
    <property type="match status" value="1"/>
</dbReference>
<keyword evidence="9 11" id="KW-0464">Manganese</keyword>
<comment type="similarity">
    <text evidence="2 11">Belongs to the alpha-IPM synthase/homocitrate synthase family. LeuA type 1 subfamily.</text>
</comment>
<dbReference type="InterPro" id="IPR013785">
    <property type="entry name" value="Aldolase_TIM"/>
</dbReference>
<evidence type="ECO:0000256" key="11">
    <source>
        <dbReference type="HAMAP-Rule" id="MF_01025"/>
    </source>
</evidence>
<feature type="binding site" evidence="11">
    <location>
        <position position="205"/>
    </location>
    <ligand>
        <name>Mn(2+)</name>
        <dbReference type="ChEBI" id="CHEBI:29035"/>
    </ligand>
</feature>
<dbReference type="PANTHER" id="PTHR10277">
    <property type="entry name" value="HOMOCITRATE SYNTHASE-RELATED"/>
    <property type="match status" value="1"/>
</dbReference>
<dbReference type="Gene3D" id="1.10.238.260">
    <property type="match status" value="1"/>
</dbReference>
<evidence type="ECO:0000256" key="2">
    <source>
        <dbReference type="ARBA" id="ARBA00009396"/>
    </source>
</evidence>
<keyword evidence="7 11" id="KW-0808">Transferase</keyword>
<dbReference type="EMBL" id="FXTX01000017">
    <property type="protein sequence ID" value="SMP18376.1"/>
    <property type="molecule type" value="Genomic_DNA"/>
</dbReference>
<dbReference type="RefSeq" id="WP_265134230.1">
    <property type="nucleotide sequence ID" value="NZ_FXTX01000017.1"/>
</dbReference>
<keyword evidence="11" id="KW-0963">Cytoplasm</keyword>
<dbReference type="InterPro" id="IPR013709">
    <property type="entry name" value="2-isopropylmalate_synth_dimer"/>
</dbReference>
<protein>
    <recommendedName>
        <fullName evidence="4 11">2-isopropylmalate synthase</fullName>
        <ecNumber evidence="3 11">2.3.3.13</ecNumber>
    </recommendedName>
    <alternativeName>
        <fullName evidence="11">Alpha-IPM synthase</fullName>
    </alternativeName>
    <alternativeName>
        <fullName evidence="11">Alpha-isopropylmalate synthase</fullName>
    </alternativeName>
</protein>